<dbReference type="EMBL" id="BOOF01000005">
    <property type="protein sequence ID" value="GIH60748.1"/>
    <property type="molecule type" value="Genomic_DNA"/>
</dbReference>
<sequence length="88" mass="8979">MVRRLVLYTVGGVLILGGLIFLVFPSVGVAGAGGIASAVIFGASAGTPTSWVVRPNPRAPYRALVVAISGLLFLAFVLVYGVSNMSGE</sequence>
<keyword evidence="1" id="KW-1133">Transmembrane helix</keyword>
<feature type="transmembrane region" description="Helical" evidence="1">
    <location>
        <begin position="63"/>
        <end position="82"/>
    </location>
</feature>
<keyword evidence="1" id="KW-0472">Membrane</keyword>
<protein>
    <submittedName>
        <fullName evidence="2">Uncharacterized protein</fullName>
    </submittedName>
</protein>
<evidence type="ECO:0000313" key="2">
    <source>
        <dbReference type="EMBL" id="GIH60748.1"/>
    </source>
</evidence>
<feature type="transmembrane region" description="Helical" evidence="1">
    <location>
        <begin position="30"/>
        <end position="51"/>
    </location>
</feature>
<gene>
    <name evidence="2" type="ORF">Msi02_15650</name>
</gene>
<dbReference type="Proteomes" id="UP000660454">
    <property type="component" value="Unassembled WGS sequence"/>
</dbReference>
<keyword evidence="3" id="KW-1185">Reference proteome</keyword>
<feature type="transmembrane region" description="Helical" evidence="1">
    <location>
        <begin position="5"/>
        <end position="24"/>
    </location>
</feature>
<proteinExistence type="predicted"/>
<keyword evidence="1" id="KW-0812">Transmembrane</keyword>
<evidence type="ECO:0000313" key="3">
    <source>
        <dbReference type="Proteomes" id="UP000660454"/>
    </source>
</evidence>
<reference evidence="2 3" key="1">
    <citation type="submission" date="2021-01" db="EMBL/GenBank/DDBJ databases">
        <title>Whole genome shotgun sequence of Microbispora siamensis NBRC 104113.</title>
        <authorList>
            <person name="Komaki H."/>
            <person name="Tamura T."/>
        </authorList>
    </citation>
    <scope>NUCLEOTIDE SEQUENCE [LARGE SCALE GENOMIC DNA]</scope>
    <source>
        <strain evidence="2 3">NBRC 104113</strain>
    </source>
</reference>
<evidence type="ECO:0000256" key="1">
    <source>
        <dbReference type="SAM" id="Phobius"/>
    </source>
</evidence>
<organism evidence="2 3">
    <name type="scientific">Microbispora siamensis</name>
    <dbReference type="NCBI Taxonomy" id="564413"/>
    <lineage>
        <taxon>Bacteria</taxon>
        <taxon>Bacillati</taxon>
        <taxon>Actinomycetota</taxon>
        <taxon>Actinomycetes</taxon>
        <taxon>Streptosporangiales</taxon>
        <taxon>Streptosporangiaceae</taxon>
        <taxon>Microbispora</taxon>
    </lineage>
</organism>
<accession>A0ABQ4GH45</accession>
<comment type="caution">
    <text evidence="2">The sequence shown here is derived from an EMBL/GenBank/DDBJ whole genome shotgun (WGS) entry which is preliminary data.</text>
</comment>
<name>A0ABQ4GH45_9ACTN</name>